<evidence type="ECO:0000256" key="6">
    <source>
        <dbReference type="HAMAP-Rule" id="MF_01251"/>
    </source>
</evidence>
<dbReference type="SFLD" id="SFLDG01082">
    <property type="entry name" value="B12-binding_domain_containing"/>
    <property type="match status" value="1"/>
</dbReference>
<dbReference type="PANTHER" id="PTHR32331:SF0">
    <property type="entry name" value="UPF0313 PROTEIN YGIQ"/>
    <property type="match status" value="1"/>
</dbReference>
<sequence>MSAVSPAVSPRGLFSYRQHWAHRFGRAPFLPMSRAEMDLLGWDACDVLLVTGDAYIDHPSFGMALIGRLLEAQGFRVAILAQPDWSSAEPFTALGRPTLFAGITAGNMDSMVNRYTADRRLRHNDSYTPDDEGGRRPDRASLVYAQRVREAFKDLPIVLGGIEASLRRVAHYDYWSDTVRRSLLMDARADILVFGNAERAIVEIAHRVARGEPPRAMTDIRGTAVIRPAVPEGWAVVDSSSLDAPGPVAPPANPYADDGAEQGRTPGHCQNGGGGAGPQGPPPDDAPDDAPDTAPGNLGTVVRLPAFEAVKADPVLYAHASRVVHLESNPGNARPLVQRHGDKEVWINPPPWPLSSQEMDAVYELPYARAPHPAYGGARIPAWEMIRFSITILRGCFGGCTFCSITEHEGRIIQNRSQDSVLREVEHVRDKTEGFTGVISDLGGPTANMYRLACKDPAIQRLCRRLSCLHPGICKNLLTDHSALVALYRAARGMPGVKKITIASGLRYDLAVRAPAYVKELVSHHVGGYLKIAPEHTEPGPLAMMMKPGMDSYERFRQMFEQVSREAGKEQYLIPYFIAAHPGTTDQDMMNLALWLKRNRFRPDQVQAFLPAPMALATAMYHSGRSPLKPLRRDGGAPVFTAKGLRQRRLHKAFLRYHDPENWPLLREALKRLGRADLIGPGKRHLVPAHQPGGGAGRPPGHRPGGGTPTTGKPGRAAGDKPVRAAGDKPGRAAGDKPGRAGGGKPGRRKPDRRKPGR</sequence>
<feature type="domain" description="Radical SAM core" evidence="8">
    <location>
        <begin position="382"/>
        <end position="648"/>
    </location>
</feature>
<dbReference type="AlphaFoldDB" id="A0A1G8E2I0"/>
<gene>
    <name evidence="9" type="ORF">SAMN05421742_10916</name>
</gene>
<name>A0A1G8E2I0_9PROT</name>
<feature type="compositionally biased region" description="Basic and acidic residues" evidence="7">
    <location>
        <begin position="718"/>
        <end position="739"/>
    </location>
</feature>
<dbReference type="STRING" id="83401.SAMN05421742_10916"/>
<feature type="compositionally biased region" description="Gly residues" evidence="7">
    <location>
        <begin position="692"/>
        <end position="709"/>
    </location>
</feature>
<feature type="binding site" evidence="6">
    <location>
        <position position="396"/>
    </location>
    <ligand>
        <name>[4Fe-4S] cluster</name>
        <dbReference type="ChEBI" id="CHEBI:49883"/>
        <note>4Fe-4S-S-AdoMet</note>
    </ligand>
</feature>
<dbReference type="InterPro" id="IPR058240">
    <property type="entry name" value="rSAM_sf"/>
</dbReference>
<dbReference type="SMART" id="SM00729">
    <property type="entry name" value="Elp3"/>
    <property type="match status" value="1"/>
</dbReference>
<dbReference type="InterPro" id="IPR023404">
    <property type="entry name" value="rSAM_horseshoe"/>
</dbReference>
<dbReference type="Pfam" id="PF04055">
    <property type="entry name" value="Radical_SAM"/>
    <property type="match status" value="1"/>
</dbReference>
<dbReference type="InterPro" id="IPR020612">
    <property type="entry name" value="Methylthiotransferase_CS"/>
</dbReference>
<dbReference type="PANTHER" id="PTHR32331">
    <property type="entry name" value="UPF0313 PROTEIN YGIQ"/>
    <property type="match status" value="1"/>
</dbReference>
<feature type="binding site" evidence="6">
    <location>
        <position position="403"/>
    </location>
    <ligand>
        <name>[4Fe-4S] cluster</name>
        <dbReference type="ChEBI" id="CHEBI:49883"/>
        <note>4Fe-4S-S-AdoMet</note>
    </ligand>
</feature>
<evidence type="ECO:0000256" key="3">
    <source>
        <dbReference type="ARBA" id="ARBA00022723"/>
    </source>
</evidence>
<dbReference type="Pfam" id="PF08497">
    <property type="entry name" value="Radical_SAM_N"/>
    <property type="match status" value="1"/>
</dbReference>
<dbReference type="InterPro" id="IPR024560">
    <property type="entry name" value="UPF0313_C"/>
</dbReference>
<evidence type="ECO:0000256" key="1">
    <source>
        <dbReference type="ARBA" id="ARBA00022485"/>
    </source>
</evidence>
<feature type="compositionally biased region" description="Basic residues" evidence="7">
    <location>
        <begin position="746"/>
        <end position="758"/>
    </location>
</feature>
<dbReference type="InterPro" id="IPR007197">
    <property type="entry name" value="rSAM"/>
</dbReference>
<proteinExistence type="inferred from homology"/>
<dbReference type="PROSITE" id="PS01278">
    <property type="entry name" value="MTTASE_RADICAL"/>
    <property type="match status" value="1"/>
</dbReference>
<dbReference type="Pfam" id="PF11842">
    <property type="entry name" value="DUF3362"/>
    <property type="match status" value="1"/>
</dbReference>
<evidence type="ECO:0000256" key="4">
    <source>
        <dbReference type="ARBA" id="ARBA00023004"/>
    </source>
</evidence>
<dbReference type="Gene3D" id="3.80.30.20">
    <property type="entry name" value="tm_1862 like domain"/>
    <property type="match status" value="1"/>
</dbReference>
<dbReference type="OrthoDB" id="9803479at2"/>
<dbReference type="SUPFAM" id="SSF102114">
    <property type="entry name" value="Radical SAM enzymes"/>
    <property type="match status" value="1"/>
</dbReference>
<dbReference type="Proteomes" id="UP000217076">
    <property type="component" value="Unassembled WGS sequence"/>
</dbReference>
<keyword evidence="5 6" id="KW-0411">Iron-sulfur</keyword>
<keyword evidence="2 6" id="KW-0949">S-adenosyl-L-methionine</keyword>
<dbReference type="SFLD" id="SFLDS00029">
    <property type="entry name" value="Radical_SAM"/>
    <property type="match status" value="1"/>
</dbReference>
<protein>
    <submittedName>
        <fullName evidence="9">Uncharacterized radical SAM protein YgiQ</fullName>
    </submittedName>
</protein>
<dbReference type="GO" id="GO:0051539">
    <property type="term" value="F:4 iron, 4 sulfur cluster binding"/>
    <property type="evidence" value="ECO:0007669"/>
    <property type="project" value="UniProtKB-KW"/>
</dbReference>
<evidence type="ECO:0000259" key="8">
    <source>
        <dbReference type="PROSITE" id="PS51918"/>
    </source>
</evidence>
<dbReference type="InterPro" id="IPR022946">
    <property type="entry name" value="UPF0313"/>
</dbReference>
<evidence type="ECO:0000313" key="9">
    <source>
        <dbReference type="EMBL" id="SDH64094.1"/>
    </source>
</evidence>
<keyword evidence="10" id="KW-1185">Reference proteome</keyword>
<dbReference type="GO" id="GO:0003824">
    <property type="term" value="F:catalytic activity"/>
    <property type="evidence" value="ECO:0007669"/>
    <property type="project" value="InterPro"/>
</dbReference>
<feature type="region of interest" description="Disordered" evidence="7">
    <location>
        <begin position="680"/>
        <end position="758"/>
    </location>
</feature>
<dbReference type="PROSITE" id="PS51918">
    <property type="entry name" value="RADICAL_SAM"/>
    <property type="match status" value="1"/>
</dbReference>
<dbReference type="EMBL" id="FNCV01000009">
    <property type="protein sequence ID" value="SDH64094.1"/>
    <property type="molecule type" value="Genomic_DNA"/>
</dbReference>
<accession>A0A1G8E2I0</accession>
<dbReference type="InterPro" id="IPR013704">
    <property type="entry name" value="UPF0313_N"/>
</dbReference>
<dbReference type="InterPro" id="IPR006638">
    <property type="entry name" value="Elp3/MiaA/NifB-like_rSAM"/>
</dbReference>
<keyword evidence="3 6" id="KW-0479">Metal-binding</keyword>
<evidence type="ECO:0000256" key="5">
    <source>
        <dbReference type="ARBA" id="ARBA00023014"/>
    </source>
</evidence>
<reference evidence="10" key="1">
    <citation type="submission" date="2016-10" db="EMBL/GenBank/DDBJ databases">
        <authorList>
            <person name="Varghese N."/>
            <person name="Submissions S."/>
        </authorList>
    </citation>
    <scope>NUCLEOTIDE SEQUENCE [LARGE SCALE GENOMIC DNA]</scope>
    <source>
        <strain evidence="10">930I</strain>
    </source>
</reference>
<evidence type="ECO:0000313" key="10">
    <source>
        <dbReference type="Proteomes" id="UP000217076"/>
    </source>
</evidence>
<feature type="binding site" evidence="6">
    <location>
        <position position="400"/>
    </location>
    <ligand>
        <name>[4Fe-4S] cluster</name>
        <dbReference type="ChEBI" id="CHEBI:49883"/>
        <note>4Fe-4S-S-AdoMet</note>
    </ligand>
</feature>
<keyword evidence="1 6" id="KW-0004">4Fe-4S</keyword>
<evidence type="ECO:0000256" key="2">
    <source>
        <dbReference type="ARBA" id="ARBA00022691"/>
    </source>
</evidence>
<evidence type="ECO:0000256" key="7">
    <source>
        <dbReference type="SAM" id="MobiDB-lite"/>
    </source>
</evidence>
<keyword evidence="4 6" id="KW-0408">Iron</keyword>
<dbReference type="SFLD" id="SFLDG01069">
    <property type="entry name" value="UPF0313"/>
    <property type="match status" value="1"/>
</dbReference>
<comment type="cofactor">
    <cofactor evidence="6">
        <name>[4Fe-4S] cluster</name>
        <dbReference type="ChEBI" id="CHEBI:49883"/>
    </cofactor>
    <text evidence="6">Binds 1 [4Fe-4S] cluster. The cluster is coordinated with 3 cysteines and an exchangeable S-adenosyl-L-methionine.</text>
</comment>
<feature type="region of interest" description="Disordered" evidence="7">
    <location>
        <begin position="237"/>
        <end position="299"/>
    </location>
</feature>
<dbReference type="GO" id="GO:0005506">
    <property type="term" value="F:iron ion binding"/>
    <property type="evidence" value="ECO:0007669"/>
    <property type="project" value="UniProtKB-UniRule"/>
</dbReference>
<organism evidence="9 10">
    <name type="scientific">Roseospirillum parvum</name>
    <dbReference type="NCBI Taxonomy" id="83401"/>
    <lineage>
        <taxon>Bacteria</taxon>
        <taxon>Pseudomonadati</taxon>
        <taxon>Pseudomonadota</taxon>
        <taxon>Alphaproteobacteria</taxon>
        <taxon>Rhodospirillales</taxon>
        <taxon>Rhodospirillaceae</taxon>
        <taxon>Roseospirillum</taxon>
    </lineage>
</organism>
<comment type="similarity">
    <text evidence="6">Belongs to the UPF0313 family.</text>
</comment>
<dbReference type="NCBIfam" id="TIGR03904">
    <property type="entry name" value="SAM_YgiQ"/>
    <property type="match status" value="1"/>
</dbReference>
<dbReference type="HAMAP" id="MF_01251">
    <property type="entry name" value="UPF0313"/>
    <property type="match status" value="1"/>
</dbReference>
<dbReference type="RefSeq" id="WP_092620730.1">
    <property type="nucleotide sequence ID" value="NZ_FNCV01000009.1"/>
</dbReference>